<dbReference type="Proteomes" id="UP001189429">
    <property type="component" value="Unassembled WGS sequence"/>
</dbReference>
<evidence type="ECO:0000259" key="6">
    <source>
        <dbReference type="PROSITE" id="PS50011"/>
    </source>
</evidence>
<feature type="transmembrane region" description="Helical" evidence="5">
    <location>
        <begin position="213"/>
        <end position="231"/>
    </location>
</feature>
<feature type="domain" description="Protein kinase" evidence="6">
    <location>
        <begin position="325"/>
        <end position="619"/>
    </location>
</feature>
<evidence type="ECO:0000313" key="7">
    <source>
        <dbReference type="EMBL" id="CAK0863135.1"/>
    </source>
</evidence>
<reference evidence="7" key="1">
    <citation type="submission" date="2023-10" db="EMBL/GenBank/DDBJ databases">
        <authorList>
            <person name="Chen Y."/>
            <person name="Shah S."/>
            <person name="Dougan E. K."/>
            <person name="Thang M."/>
            <person name="Chan C."/>
        </authorList>
    </citation>
    <scope>NUCLEOTIDE SEQUENCE [LARGE SCALE GENOMIC DNA]</scope>
</reference>
<dbReference type="InterPro" id="IPR051681">
    <property type="entry name" value="Ser/Thr_Kinases-Pseudokinases"/>
</dbReference>
<dbReference type="InterPro" id="IPR000719">
    <property type="entry name" value="Prot_kinase_dom"/>
</dbReference>
<dbReference type="PANTHER" id="PTHR44329:SF214">
    <property type="entry name" value="PROTEIN KINASE DOMAIN-CONTAINING PROTEIN"/>
    <property type="match status" value="1"/>
</dbReference>
<evidence type="ECO:0000256" key="3">
    <source>
        <dbReference type="PROSITE-ProRule" id="PRU10141"/>
    </source>
</evidence>
<dbReference type="Gene3D" id="3.30.200.20">
    <property type="entry name" value="Phosphorylase Kinase, domain 1"/>
    <property type="match status" value="1"/>
</dbReference>
<keyword evidence="5" id="KW-1133">Transmembrane helix</keyword>
<keyword evidence="8" id="KW-1185">Reference proteome</keyword>
<keyword evidence="2 3" id="KW-0067">ATP-binding</keyword>
<keyword evidence="5" id="KW-0812">Transmembrane</keyword>
<feature type="transmembrane region" description="Helical" evidence="5">
    <location>
        <begin position="86"/>
        <end position="105"/>
    </location>
</feature>
<evidence type="ECO:0000313" key="8">
    <source>
        <dbReference type="Proteomes" id="UP001189429"/>
    </source>
</evidence>
<feature type="region of interest" description="Disordered" evidence="4">
    <location>
        <begin position="681"/>
        <end position="700"/>
    </location>
</feature>
<dbReference type="SUPFAM" id="SSF56112">
    <property type="entry name" value="Protein kinase-like (PK-like)"/>
    <property type="match status" value="1"/>
</dbReference>
<gene>
    <name evidence="7" type="ORF">PCOR1329_LOCUS51362</name>
</gene>
<feature type="region of interest" description="Disordered" evidence="4">
    <location>
        <begin position="712"/>
        <end position="731"/>
    </location>
</feature>
<evidence type="ECO:0000256" key="4">
    <source>
        <dbReference type="SAM" id="MobiDB-lite"/>
    </source>
</evidence>
<dbReference type="SMART" id="SM00220">
    <property type="entry name" value="S_TKc"/>
    <property type="match status" value="1"/>
</dbReference>
<dbReference type="EMBL" id="CAUYUJ010016228">
    <property type="protein sequence ID" value="CAK0863135.1"/>
    <property type="molecule type" value="Genomic_DNA"/>
</dbReference>
<feature type="transmembrane region" description="Helical" evidence="5">
    <location>
        <begin position="117"/>
        <end position="137"/>
    </location>
</feature>
<evidence type="ECO:0000256" key="1">
    <source>
        <dbReference type="ARBA" id="ARBA00022741"/>
    </source>
</evidence>
<dbReference type="InterPro" id="IPR008271">
    <property type="entry name" value="Ser/Thr_kinase_AS"/>
</dbReference>
<dbReference type="PROSITE" id="PS00107">
    <property type="entry name" value="PROTEIN_KINASE_ATP"/>
    <property type="match status" value="1"/>
</dbReference>
<dbReference type="InterPro" id="IPR011009">
    <property type="entry name" value="Kinase-like_dom_sf"/>
</dbReference>
<evidence type="ECO:0000256" key="5">
    <source>
        <dbReference type="SAM" id="Phobius"/>
    </source>
</evidence>
<dbReference type="PROSITE" id="PS50011">
    <property type="entry name" value="PROTEIN_KINASE_DOM"/>
    <property type="match status" value="1"/>
</dbReference>
<evidence type="ECO:0000256" key="2">
    <source>
        <dbReference type="ARBA" id="ARBA00022840"/>
    </source>
</evidence>
<feature type="region of interest" description="Disordered" evidence="4">
    <location>
        <begin position="269"/>
        <end position="290"/>
    </location>
</feature>
<keyword evidence="5" id="KW-0472">Membrane</keyword>
<comment type="caution">
    <text evidence="7">The sequence shown here is derived from an EMBL/GenBank/DDBJ whole genome shotgun (WGS) entry which is preliminary data.</text>
</comment>
<feature type="compositionally biased region" description="Basic and acidic residues" evidence="4">
    <location>
        <begin position="269"/>
        <end position="281"/>
    </location>
</feature>
<feature type="transmembrane region" description="Helical" evidence="5">
    <location>
        <begin position="47"/>
        <end position="66"/>
    </location>
</feature>
<name>A0ABN9USW1_9DINO</name>
<dbReference type="InterPro" id="IPR017441">
    <property type="entry name" value="Protein_kinase_ATP_BS"/>
</dbReference>
<feature type="compositionally biased region" description="Basic and acidic residues" evidence="4">
    <location>
        <begin position="712"/>
        <end position="723"/>
    </location>
</feature>
<dbReference type="Gene3D" id="1.10.510.10">
    <property type="entry name" value="Transferase(Phosphotransferase) domain 1"/>
    <property type="match status" value="1"/>
</dbReference>
<accession>A0ABN9USW1</accession>
<proteinExistence type="predicted"/>
<protein>
    <recommendedName>
        <fullName evidence="6">Protein kinase domain-containing protein</fullName>
    </recommendedName>
</protein>
<dbReference type="PANTHER" id="PTHR44329">
    <property type="entry name" value="SERINE/THREONINE-PROTEIN KINASE TNNI3K-RELATED"/>
    <property type="match status" value="1"/>
</dbReference>
<dbReference type="Pfam" id="PF00069">
    <property type="entry name" value="Pkinase"/>
    <property type="match status" value="1"/>
</dbReference>
<sequence length="828" mass="90040">MACCGNSWFCCRQSSVENGMDCFTLRFVDPMKEEGFARTHKAELCHYLALAMGAMAAIGLLTGLTAHRFWDDAQYPTTHAQELSKWQMLIHMVIILSLILAFGSGRLLANLNLVSTLGLEIIVVSASTCFMLLMVIIPKHYLARAFGYDDPEAIWGVDLGGTDGNVVLYIDCVVTALHFLLPIRWVVLVPVEVIAVLAYTLPALLLGSPAMSMVPYNIIGLLVLTVFAAIGKRAFERQERALFAGLLAEKKKRFQAEFQLSRVEDISSETSKDAKDDRGSERSAALSRPGTTLSEAAFDGTAELDQIRAIGNREQWLIAGGDVKLLPDRVLGEGGFGVVVAGLYHNTLVAIKAPREEIMSKGVMSSCLPELCNELRILRRIRHPNIAVMYGACMDATLHKLCLVLEFVDGMPLGVFVQGLSQVPSKLAERSRGIAEGNFDGYRDGSASARSLIVFDILNVLRFLHSRQPAVVHGDLKDSNVFVEERHSKSGRSTYHAKLLDFGLSRLLTQNARPLGGTLRWMAPELLARQAVPPDATADCYSFGLLAYFVLTGCLPFKDKGKEQVLSRLRRGQRPGLAWPTFADELTQAVRPVVEQCTQPKPALRPTAQRLGDELSTVLERFTSGAMEKVVETVGIRRAGAGSGSKKKSFGATADPAPGKELQELFAGLVGVSQVGSSSSSVRVGSLVPGRSSSRNLPSVQEHEVLLPEEAPKDAAESAHEQLTHPQYRRTPRNTQTLTLAYLLAQWNVSAPAGSCCWLHGALHSLDRARRQLQRRPCNVQQGSLVCGQCDTCGLMLAHGDSACEFCEVPEASGSVDESARSNGALAV</sequence>
<feature type="compositionally biased region" description="Low complexity" evidence="4">
    <location>
        <begin position="681"/>
        <end position="695"/>
    </location>
</feature>
<organism evidence="7 8">
    <name type="scientific">Prorocentrum cordatum</name>
    <dbReference type="NCBI Taxonomy" id="2364126"/>
    <lineage>
        <taxon>Eukaryota</taxon>
        <taxon>Sar</taxon>
        <taxon>Alveolata</taxon>
        <taxon>Dinophyceae</taxon>
        <taxon>Prorocentrales</taxon>
        <taxon>Prorocentraceae</taxon>
        <taxon>Prorocentrum</taxon>
    </lineage>
</organism>
<feature type="transmembrane region" description="Helical" evidence="5">
    <location>
        <begin position="185"/>
        <end position="206"/>
    </location>
</feature>
<keyword evidence="1 3" id="KW-0547">Nucleotide-binding</keyword>
<dbReference type="PROSITE" id="PS00108">
    <property type="entry name" value="PROTEIN_KINASE_ST"/>
    <property type="match status" value="1"/>
</dbReference>
<feature type="binding site" evidence="3">
    <location>
        <position position="352"/>
    </location>
    <ligand>
        <name>ATP</name>
        <dbReference type="ChEBI" id="CHEBI:30616"/>
    </ligand>
</feature>